<feature type="compositionally biased region" description="Basic and acidic residues" evidence="1">
    <location>
        <begin position="10"/>
        <end position="25"/>
    </location>
</feature>
<dbReference type="Pfam" id="PF12079">
    <property type="entry name" value="DUF3558"/>
    <property type="match status" value="1"/>
</dbReference>
<dbReference type="InterPro" id="IPR024520">
    <property type="entry name" value="DUF3558"/>
</dbReference>
<dbReference type="AlphaFoldDB" id="A0A191V1D6"/>
<name>A0A191V1D6_9ACTN</name>
<dbReference type="KEGG" id="spav:Spa2297_18650"/>
<dbReference type="Proteomes" id="UP000078468">
    <property type="component" value="Chromosome"/>
</dbReference>
<feature type="region of interest" description="Disordered" evidence="1">
    <location>
        <begin position="1"/>
        <end position="29"/>
    </location>
</feature>
<proteinExistence type="predicted"/>
<accession>A0A191V1D6</accession>
<evidence type="ECO:0000313" key="2">
    <source>
        <dbReference type="EMBL" id="ANJ08814.1"/>
    </source>
</evidence>
<sequence>MSEGTMQLRAQRDQRDKREQRERKASRLTRAAVCAAAVPAVLVVAGCSSDSGSGDGQDKAAAEKSAASQSASPSPTVRAAAYAKLPEPCSVLSKKSLEDLVPKGDSGKEGASNDTASRVSCSWDSLDDNGVKGSQFRWLSVSMLRFDSDATRGAGDELAHAYYTKQVGDAQSAEGAKGLKTAPVSGTGDEASVVRYDLKKKEGTFKQQTVVARVENVVVTVDYNGAGLAGEKTPDGDDLVKDAQKAAKEAVAAVAKANGGGADSSPSASEPASKKPSASASKSG</sequence>
<feature type="region of interest" description="Disordered" evidence="1">
    <location>
        <begin position="100"/>
        <end position="119"/>
    </location>
</feature>
<feature type="compositionally biased region" description="Low complexity" evidence="1">
    <location>
        <begin position="63"/>
        <end position="74"/>
    </location>
</feature>
<dbReference type="RefSeq" id="WP_064729176.1">
    <property type="nucleotide sequence ID" value="NZ_BMRX01000009.1"/>
</dbReference>
<dbReference type="GeneID" id="91306910"/>
<feature type="compositionally biased region" description="Low complexity" evidence="1">
    <location>
        <begin position="264"/>
        <end position="284"/>
    </location>
</feature>
<organism evidence="2 3">
    <name type="scientific">Streptomyces parvulus</name>
    <dbReference type="NCBI Taxonomy" id="146923"/>
    <lineage>
        <taxon>Bacteria</taxon>
        <taxon>Bacillati</taxon>
        <taxon>Actinomycetota</taxon>
        <taxon>Actinomycetes</taxon>
        <taxon>Kitasatosporales</taxon>
        <taxon>Streptomycetaceae</taxon>
        <taxon>Streptomyces</taxon>
    </lineage>
</organism>
<evidence type="ECO:0000256" key="1">
    <source>
        <dbReference type="SAM" id="MobiDB-lite"/>
    </source>
</evidence>
<gene>
    <name evidence="2" type="ORF">Spa2297_18650</name>
</gene>
<feature type="region of interest" description="Disordered" evidence="1">
    <location>
        <begin position="255"/>
        <end position="284"/>
    </location>
</feature>
<protein>
    <submittedName>
        <fullName evidence="2">DUF3558 domain-containing protein</fullName>
    </submittedName>
</protein>
<evidence type="ECO:0000313" key="3">
    <source>
        <dbReference type="Proteomes" id="UP000078468"/>
    </source>
</evidence>
<feature type="region of interest" description="Disordered" evidence="1">
    <location>
        <begin position="47"/>
        <end position="78"/>
    </location>
</feature>
<dbReference type="EMBL" id="CP015866">
    <property type="protein sequence ID" value="ANJ08814.1"/>
    <property type="molecule type" value="Genomic_DNA"/>
</dbReference>
<reference evidence="2 3" key="1">
    <citation type="submission" date="2016-05" db="EMBL/GenBank/DDBJ databases">
        <title>Non-Contiguous Finished Genome Sequence of Streptomyces parvulus 2297 Integrated Site-Specifically with Actinophage R4.</title>
        <authorList>
            <person name="Nishizawa T."/>
            <person name="Miura T."/>
            <person name="Harada C."/>
            <person name="Guo Y."/>
            <person name="Narisawa K."/>
            <person name="Ohta H."/>
            <person name="Takahashi H."/>
            <person name="Shirai M."/>
        </authorList>
    </citation>
    <scope>NUCLEOTIDE SEQUENCE [LARGE SCALE GENOMIC DNA]</scope>
    <source>
        <strain evidence="2 3">2297</strain>
    </source>
</reference>